<dbReference type="EMBL" id="CAJDKB010000002">
    <property type="protein sequence ID" value="CAD0299574.1"/>
    <property type="molecule type" value="Genomic_DNA"/>
</dbReference>
<name>A0ACA9ASI6_9CAUD</name>
<sequence length="54" mass="6206">MPYMPCKHTGCNETVKVPSKYCPKHNDIKELKDTTHLDLLDKANKSMNTKKTTK</sequence>
<keyword evidence="1" id="KW-0378">Hydrolase</keyword>
<comment type="caution">
    <text evidence="1">The sequence shown here is derived from an EMBL/GenBank/DDBJ whole genome shotgun (WGS) entry which is preliminary data.</text>
</comment>
<reference evidence="1" key="1">
    <citation type="submission" date="2020-07" db="EMBL/GenBank/DDBJ databases">
        <authorList>
            <person name="Ladero V."/>
        </authorList>
    </citation>
    <scope>NUCLEOTIDE SEQUENCE</scope>
</reference>
<keyword evidence="1" id="KW-0540">Nuclease</keyword>
<protein>
    <submittedName>
        <fullName evidence="1">HNH endonuclease</fullName>
    </submittedName>
</protein>
<keyword evidence="2" id="KW-1185">Reference proteome</keyword>
<keyword evidence="1" id="KW-0255">Endonuclease</keyword>
<evidence type="ECO:0000313" key="2">
    <source>
        <dbReference type="Proteomes" id="UP000545774"/>
    </source>
</evidence>
<evidence type="ECO:0000313" key="1">
    <source>
        <dbReference type="EMBL" id="CAD0299574.1"/>
    </source>
</evidence>
<accession>A0ACA9ASI6</accession>
<organism evidence="1 2">
    <name type="scientific">Enterococcus phage vB_EhiS_268</name>
    <dbReference type="NCBI Taxonomy" id="2736817"/>
    <lineage>
        <taxon>Viruses</taxon>
        <taxon>Duplodnaviria</taxon>
        <taxon>Heunggongvirae</taxon>
        <taxon>Uroviricota</taxon>
        <taxon>Caudoviricetes</taxon>
        <taxon>Delfunavirus</taxon>
        <taxon>Delfunavirus v268</taxon>
    </lineage>
</organism>
<proteinExistence type="predicted"/>
<dbReference type="Proteomes" id="UP000545774">
    <property type="component" value="Unassembled WGS sequence"/>
</dbReference>